<dbReference type="InterPro" id="IPR029044">
    <property type="entry name" value="Nucleotide-diphossugar_trans"/>
</dbReference>
<dbReference type="RefSeq" id="WP_073379510.1">
    <property type="nucleotide sequence ID" value="NZ_FQXS01000059.1"/>
</dbReference>
<reference evidence="1 2" key="1">
    <citation type="submission" date="2016-11" db="EMBL/GenBank/DDBJ databases">
        <authorList>
            <person name="Jaros S."/>
            <person name="Januszkiewicz K."/>
            <person name="Wedrychowicz H."/>
        </authorList>
    </citation>
    <scope>NUCLEOTIDE SEQUENCE [LARGE SCALE GENOMIC DNA]</scope>
    <source>
        <strain evidence="1 2">DSM 9705</strain>
    </source>
</reference>
<dbReference type="OrthoDB" id="9805604at2"/>
<gene>
    <name evidence="1" type="ORF">SAMN02745124_04425</name>
</gene>
<name>A0A1M5YTT5_9BACT</name>
<dbReference type="Proteomes" id="UP000184139">
    <property type="component" value="Unassembled WGS sequence"/>
</dbReference>
<dbReference type="Pfam" id="PF02348">
    <property type="entry name" value="CTP_transf_3"/>
    <property type="match status" value="1"/>
</dbReference>
<dbReference type="AlphaFoldDB" id="A0A1M5YTT5"/>
<dbReference type="PANTHER" id="PTHR21485">
    <property type="entry name" value="HAD SUPERFAMILY MEMBERS CMAS AND KDSC"/>
    <property type="match status" value="1"/>
</dbReference>
<dbReference type="EMBL" id="FQXS01000059">
    <property type="protein sequence ID" value="SHI15319.1"/>
    <property type="molecule type" value="Genomic_DNA"/>
</dbReference>
<sequence>MNCKKITALLPMKAHSERVPNKNIRLFNGRPLFHLITETLEFCNAIDSIIIDTDSDFIAEDAQKNFSKVRILKRPKALQGDFVSMNDIIAYDLEMTKAEHYLQTHSTNPLLTAVTVETAIENYFNAIEYYDSLFSVTRLQTRLFLESGTPINHNPKELLRTQDLPPVFVENSNIFLFSKTSFKRAENNRIGLRAKMFVMDKFEAIDIDDEIDFCFAEALYRIRSIEPVKETEELSK</sequence>
<organism evidence="1 2">
    <name type="scientific">Desulfofustis glycolicus DSM 9705</name>
    <dbReference type="NCBI Taxonomy" id="1121409"/>
    <lineage>
        <taxon>Bacteria</taxon>
        <taxon>Pseudomonadati</taxon>
        <taxon>Thermodesulfobacteriota</taxon>
        <taxon>Desulfobulbia</taxon>
        <taxon>Desulfobulbales</taxon>
        <taxon>Desulfocapsaceae</taxon>
        <taxon>Desulfofustis</taxon>
    </lineage>
</organism>
<evidence type="ECO:0000313" key="2">
    <source>
        <dbReference type="Proteomes" id="UP000184139"/>
    </source>
</evidence>
<dbReference type="Gene3D" id="3.90.550.10">
    <property type="entry name" value="Spore Coat Polysaccharide Biosynthesis Protein SpsA, Chain A"/>
    <property type="match status" value="1"/>
</dbReference>
<accession>A0A1M5YTT5</accession>
<dbReference type="CDD" id="cd02513">
    <property type="entry name" value="CMP-NeuAc_Synthase"/>
    <property type="match status" value="1"/>
</dbReference>
<protein>
    <submittedName>
        <fullName evidence="1">CMP-N-acetylneuraminic acid synthetase</fullName>
    </submittedName>
</protein>
<dbReference type="InterPro" id="IPR050793">
    <property type="entry name" value="CMP-NeuNAc_synthase"/>
</dbReference>
<keyword evidence="2" id="KW-1185">Reference proteome</keyword>
<dbReference type="STRING" id="1121409.SAMN02745124_04425"/>
<dbReference type="PANTHER" id="PTHR21485:SF6">
    <property type="entry name" value="N-ACYLNEURAMINATE CYTIDYLYLTRANSFERASE-RELATED"/>
    <property type="match status" value="1"/>
</dbReference>
<evidence type="ECO:0000313" key="1">
    <source>
        <dbReference type="EMBL" id="SHI15319.1"/>
    </source>
</evidence>
<dbReference type="SUPFAM" id="SSF53448">
    <property type="entry name" value="Nucleotide-diphospho-sugar transferases"/>
    <property type="match status" value="1"/>
</dbReference>
<dbReference type="InterPro" id="IPR003329">
    <property type="entry name" value="Cytidylyl_trans"/>
</dbReference>
<proteinExistence type="predicted"/>
<dbReference type="GO" id="GO:0008781">
    <property type="term" value="F:N-acylneuraminate cytidylyltransferase activity"/>
    <property type="evidence" value="ECO:0007669"/>
    <property type="project" value="TreeGrafter"/>
</dbReference>